<comment type="catalytic activity">
    <reaction evidence="2">
        <text>9-ribosyl-trans-zeatin 5'-phosphate + H2O = trans-zeatin + D-ribose 5-phosphate</text>
        <dbReference type="Rhea" id="RHEA:48564"/>
        <dbReference type="ChEBI" id="CHEBI:15377"/>
        <dbReference type="ChEBI" id="CHEBI:16522"/>
        <dbReference type="ChEBI" id="CHEBI:78346"/>
        <dbReference type="ChEBI" id="CHEBI:87947"/>
        <dbReference type="EC" id="3.2.2.n1"/>
    </reaction>
</comment>
<accession>A0ABP7QRJ9</accession>
<comment type="catalytic activity">
    <reaction evidence="2">
        <text>N(6)-(dimethylallyl)adenosine 5'-phosphate + H2O = N(6)-dimethylallyladenine + D-ribose 5-phosphate</text>
        <dbReference type="Rhea" id="RHEA:48560"/>
        <dbReference type="ChEBI" id="CHEBI:15377"/>
        <dbReference type="ChEBI" id="CHEBI:17660"/>
        <dbReference type="ChEBI" id="CHEBI:57526"/>
        <dbReference type="ChEBI" id="CHEBI:78346"/>
        <dbReference type="EC" id="3.2.2.n1"/>
    </reaction>
</comment>
<keyword evidence="4" id="KW-1185">Reference proteome</keyword>
<comment type="similarity">
    <text evidence="1 2">Belongs to the LOG family.</text>
</comment>
<dbReference type="EMBL" id="BAABAL010000003">
    <property type="protein sequence ID" value="GAA3986769.1"/>
    <property type="molecule type" value="Genomic_DNA"/>
</dbReference>
<protein>
    <recommendedName>
        <fullName evidence="2">Cytokinin riboside 5'-monophosphate phosphoribohydrolase</fullName>
        <ecNumber evidence="2">3.2.2.n1</ecNumber>
    </recommendedName>
</protein>
<organism evidence="3 4">
    <name type="scientific">Allokutzneria multivorans</name>
    <dbReference type="NCBI Taxonomy" id="1142134"/>
    <lineage>
        <taxon>Bacteria</taxon>
        <taxon>Bacillati</taxon>
        <taxon>Actinomycetota</taxon>
        <taxon>Actinomycetes</taxon>
        <taxon>Pseudonocardiales</taxon>
        <taxon>Pseudonocardiaceae</taxon>
        <taxon>Allokutzneria</taxon>
    </lineage>
</organism>
<dbReference type="PANTHER" id="PTHR31223">
    <property type="entry name" value="LOG FAMILY PROTEIN YJL055W"/>
    <property type="match status" value="1"/>
</dbReference>
<reference evidence="4" key="1">
    <citation type="journal article" date="2019" name="Int. J. Syst. Evol. Microbiol.">
        <title>The Global Catalogue of Microorganisms (GCM) 10K type strain sequencing project: providing services to taxonomists for standard genome sequencing and annotation.</title>
        <authorList>
            <consortium name="The Broad Institute Genomics Platform"/>
            <consortium name="The Broad Institute Genome Sequencing Center for Infectious Disease"/>
            <person name="Wu L."/>
            <person name="Ma J."/>
        </authorList>
    </citation>
    <scope>NUCLEOTIDE SEQUENCE [LARGE SCALE GENOMIC DNA]</scope>
    <source>
        <strain evidence="4">JCM 17342</strain>
    </source>
</reference>
<dbReference type="Pfam" id="PF03641">
    <property type="entry name" value="Lysine_decarbox"/>
    <property type="match status" value="1"/>
</dbReference>
<dbReference type="SUPFAM" id="SSF102405">
    <property type="entry name" value="MCP/YpsA-like"/>
    <property type="match status" value="1"/>
</dbReference>
<name>A0ABP7QRJ9_9PSEU</name>
<dbReference type="Gene3D" id="3.40.50.450">
    <property type="match status" value="1"/>
</dbReference>
<gene>
    <name evidence="3" type="ORF">GCM10022247_01370</name>
</gene>
<dbReference type="InterPro" id="IPR005269">
    <property type="entry name" value="LOG"/>
</dbReference>
<sequence>MRVCVFCGSRPGRANEYVETARTFGRLLAERGIGLVYGGASVGTMGEIADAALAAGGEVHGVIPQQLMAREIGHSGLTELHVVDSMHERKAKMAELSDAFVALPGGIGTMEELFEVWTWSMIGIHAKPLALLDVKGFYRPLVSLADHMVAEEFLRTDARELLIVEDDPVRLLDRFGALCESRS</sequence>
<dbReference type="PANTHER" id="PTHR31223:SF70">
    <property type="entry name" value="LOG FAMILY PROTEIN YJL055W"/>
    <property type="match status" value="1"/>
</dbReference>
<proteinExistence type="inferred from homology"/>
<dbReference type="EC" id="3.2.2.n1" evidence="2"/>
<keyword evidence="2" id="KW-0378">Hydrolase</keyword>
<evidence type="ECO:0000313" key="4">
    <source>
        <dbReference type="Proteomes" id="UP001501747"/>
    </source>
</evidence>
<dbReference type="Proteomes" id="UP001501747">
    <property type="component" value="Unassembled WGS sequence"/>
</dbReference>
<evidence type="ECO:0000256" key="2">
    <source>
        <dbReference type="RuleBase" id="RU363015"/>
    </source>
</evidence>
<comment type="caution">
    <text evidence="3">The sequence shown here is derived from an EMBL/GenBank/DDBJ whole genome shotgun (WGS) entry which is preliminary data.</text>
</comment>
<dbReference type="InterPro" id="IPR031100">
    <property type="entry name" value="LOG_fam"/>
</dbReference>
<keyword evidence="2" id="KW-0203">Cytokinin biosynthesis</keyword>
<dbReference type="RefSeq" id="WP_344870431.1">
    <property type="nucleotide sequence ID" value="NZ_BAABAL010000003.1"/>
</dbReference>
<evidence type="ECO:0000313" key="3">
    <source>
        <dbReference type="EMBL" id="GAA3986769.1"/>
    </source>
</evidence>
<evidence type="ECO:0000256" key="1">
    <source>
        <dbReference type="ARBA" id="ARBA00006763"/>
    </source>
</evidence>
<dbReference type="NCBIfam" id="TIGR00730">
    <property type="entry name" value="Rossman fold protein, TIGR00730 family"/>
    <property type="match status" value="1"/>
</dbReference>